<evidence type="ECO:0000256" key="1">
    <source>
        <dbReference type="ARBA" id="ARBA00008857"/>
    </source>
</evidence>
<dbReference type="PANTHER" id="PTHR30349:SF64">
    <property type="entry name" value="PROPHAGE INTEGRASE INTD-RELATED"/>
    <property type="match status" value="1"/>
</dbReference>
<dbReference type="AlphaFoldDB" id="A0A5B7WUX1"/>
<name>A0A5B7WUX1_9MICC</name>
<keyword evidence="3" id="KW-0233">DNA recombination</keyword>
<dbReference type="GO" id="GO:0006310">
    <property type="term" value="P:DNA recombination"/>
    <property type="evidence" value="ECO:0007669"/>
    <property type="project" value="UniProtKB-KW"/>
</dbReference>
<feature type="domain" description="Core-binding (CB)" evidence="7">
    <location>
        <begin position="23"/>
        <end position="101"/>
    </location>
</feature>
<evidence type="ECO:0000259" key="7">
    <source>
        <dbReference type="PROSITE" id="PS51900"/>
    </source>
</evidence>
<feature type="domain" description="Tyr recombinase" evidence="6">
    <location>
        <begin position="122"/>
        <end position="321"/>
    </location>
</feature>
<dbReference type="InterPro" id="IPR002104">
    <property type="entry name" value="Integrase_catalytic"/>
</dbReference>
<feature type="compositionally biased region" description="Pro residues" evidence="5">
    <location>
        <begin position="11"/>
        <end position="20"/>
    </location>
</feature>
<comment type="similarity">
    <text evidence="1">Belongs to the 'phage' integrase family.</text>
</comment>
<protein>
    <submittedName>
        <fullName evidence="8">Site-specific integrase</fullName>
    </submittedName>
</protein>
<dbReference type="PROSITE" id="PS51898">
    <property type="entry name" value="TYR_RECOMBINASE"/>
    <property type="match status" value="1"/>
</dbReference>
<dbReference type="PROSITE" id="PS51900">
    <property type="entry name" value="CB"/>
    <property type="match status" value="1"/>
</dbReference>
<evidence type="ECO:0000313" key="9">
    <source>
        <dbReference type="Proteomes" id="UP000307000"/>
    </source>
</evidence>
<dbReference type="Gene3D" id="1.10.150.130">
    <property type="match status" value="1"/>
</dbReference>
<dbReference type="GO" id="GO:0015074">
    <property type="term" value="P:DNA integration"/>
    <property type="evidence" value="ECO:0007669"/>
    <property type="project" value="InterPro"/>
</dbReference>
<dbReference type="InterPro" id="IPR010998">
    <property type="entry name" value="Integrase_recombinase_N"/>
</dbReference>
<sequence>MEPAAERANPPARPGPGSPAPGPVVGDLLRLWQASSLHWRASTRIAAASDIRAHLMPYWGRWQLEAIRRRDIQAWVAHLDYAPRTVDTIFGRFLAFLSWCVDEELLQKNPGHKIRLPPPNPREHVFLTVAQVRALADSAGERDAPLIWLLASTGLRIGEAVELRGRDLQPELRRLRVERSVVFVNGRPAVVGPPKNGQPRSVALTAQLMGLLQPLAAPHDPDRLLFTSARGAQIRPNNFRRRSFTPAVLAVNAAARDAGPQAVRLPERLRVHDLRHTAASWMVASGASVKVVQRMLGHATAAITLDTYAGLFDHELDDVARRLDRMLTDNPDGDANRKDAR</sequence>
<dbReference type="SUPFAM" id="SSF56349">
    <property type="entry name" value="DNA breaking-rejoining enzymes"/>
    <property type="match status" value="1"/>
</dbReference>
<dbReference type="Pfam" id="PF00589">
    <property type="entry name" value="Phage_integrase"/>
    <property type="match status" value="1"/>
</dbReference>
<dbReference type="EMBL" id="CP034412">
    <property type="protein sequence ID" value="QCY47044.1"/>
    <property type="molecule type" value="Genomic_DNA"/>
</dbReference>
<dbReference type="InterPro" id="IPR013762">
    <property type="entry name" value="Integrase-like_cat_sf"/>
</dbReference>
<feature type="region of interest" description="Disordered" evidence="5">
    <location>
        <begin position="1"/>
        <end position="20"/>
    </location>
</feature>
<gene>
    <name evidence="8" type="ORF">GcLGCM259_1311</name>
</gene>
<evidence type="ECO:0000256" key="4">
    <source>
        <dbReference type="PROSITE-ProRule" id="PRU01248"/>
    </source>
</evidence>
<evidence type="ECO:0000313" key="8">
    <source>
        <dbReference type="EMBL" id="QCY47044.1"/>
    </source>
</evidence>
<dbReference type="InterPro" id="IPR050090">
    <property type="entry name" value="Tyrosine_recombinase_XerCD"/>
</dbReference>
<evidence type="ECO:0000259" key="6">
    <source>
        <dbReference type="PROSITE" id="PS51898"/>
    </source>
</evidence>
<dbReference type="KEGG" id="gcr:GcLGCM259_1311"/>
<evidence type="ECO:0000256" key="3">
    <source>
        <dbReference type="ARBA" id="ARBA00023172"/>
    </source>
</evidence>
<keyword evidence="2 4" id="KW-0238">DNA-binding</keyword>
<evidence type="ECO:0000256" key="5">
    <source>
        <dbReference type="SAM" id="MobiDB-lite"/>
    </source>
</evidence>
<feature type="compositionally biased region" description="Low complexity" evidence="5">
    <location>
        <begin position="1"/>
        <end position="10"/>
    </location>
</feature>
<organism evidence="8 9">
    <name type="scientific">Glutamicibacter creatinolyticus</name>
    <dbReference type="NCBI Taxonomy" id="162496"/>
    <lineage>
        <taxon>Bacteria</taxon>
        <taxon>Bacillati</taxon>
        <taxon>Actinomycetota</taxon>
        <taxon>Actinomycetes</taxon>
        <taxon>Micrococcales</taxon>
        <taxon>Micrococcaceae</taxon>
        <taxon>Glutamicibacter</taxon>
    </lineage>
</organism>
<dbReference type="InterPro" id="IPR011010">
    <property type="entry name" value="DNA_brk_join_enz"/>
</dbReference>
<evidence type="ECO:0000256" key="2">
    <source>
        <dbReference type="ARBA" id="ARBA00023125"/>
    </source>
</evidence>
<dbReference type="PANTHER" id="PTHR30349">
    <property type="entry name" value="PHAGE INTEGRASE-RELATED"/>
    <property type="match status" value="1"/>
</dbReference>
<dbReference type="GO" id="GO:0003677">
    <property type="term" value="F:DNA binding"/>
    <property type="evidence" value="ECO:0007669"/>
    <property type="project" value="UniProtKB-UniRule"/>
</dbReference>
<dbReference type="Gene3D" id="1.10.443.10">
    <property type="entry name" value="Intergrase catalytic core"/>
    <property type="match status" value="1"/>
</dbReference>
<keyword evidence="9" id="KW-1185">Reference proteome</keyword>
<reference evidence="8 9" key="1">
    <citation type="submission" date="2018-12" db="EMBL/GenBank/DDBJ databases">
        <title>Complete Genome Sequence of Glutamicibacter creatinolyticus strain LGCM259,isolated from an abscess of a 12-year-old mare in Italy.</title>
        <authorList>
            <person name="Santos R.G."/>
            <person name="Silva A.L."/>
            <person name="Seyffert N."/>
            <person name="Castro T.L.P."/>
            <person name="Attili A.R."/>
            <person name="Rifici C."/>
            <person name="Mazzullo G."/>
            <person name="Brenig B."/>
            <person name="Venanzi F."/>
            <person name="Azevedo V."/>
        </authorList>
    </citation>
    <scope>NUCLEOTIDE SEQUENCE [LARGE SCALE GENOMIC DNA]</scope>
    <source>
        <strain evidence="8 9">LGCM 259</strain>
    </source>
</reference>
<dbReference type="CDD" id="cd01189">
    <property type="entry name" value="INT_ICEBs1_C_like"/>
    <property type="match status" value="1"/>
</dbReference>
<proteinExistence type="inferred from homology"/>
<dbReference type="InterPro" id="IPR044068">
    <property type="entry name" value="CB"/>
</dbReference>
<accession>A0A5B7WUX1</accession>
<dbReference type="Proteomes" id="UP000307000">
    <property type="component" value="Chromosome"/>
</dbReference>